<evidence type="ECO:0008006" key="4">
    <source>
        <dbReference type="Google" id="ProtNLM"/>
    </source>
</evidence>
<dbReference type="OrthoDB" id="10653753at2759"/>
<proteinExistence type="predicted"/>
<evidence type="ECO:0000313" key="3">
    <source>
        <dbReference type="Proteomes" id="UP000179807"/>
    </source>
</evidence>
<dbReference type="AlphaFoldDB" id="A0A1J4KE07"/>
<name>A0A1J4KE07_9EUKA</name>
<dbReference type="VEuPathDB" id="TrichDB:TRFO_23811"/>
<dbReference type="EMBL" id="MLAK01000684">
    <property type="protein sequence ID" value="OHT07862.1"/>
    <property type="molecule type" value="Genomic_DNA"/>
</dbReference>
<dbReference type="GeneID" id="94838089"/>
<gene>
    <name evidence="2" type="ORF">TRFO_23811</name>
</gene>
<feature type="transmembrane region" description="Helical" evidence="1">
    <location>
        <begin position="57"/>
        <end position="77"/>
    </location>
</feature>
<reference evidence="2" key="1">
    <citation type="submission" date="2016-10" db="EMBL/GenBank/DDBJ databases">
        <authorList>
            <person name="Benchimol M."/>
            <person name="Almeida L.G."/>
            <person name="Vasconcelos A.T."/>
            <person name="Perreira-Neves A."/>
            <person name="Rosa I.A."/>
            <person name="Tasca T."/>
            <person name="Bogo M.R."/>
            <person name="de Souza W."/>
        </authorList>
    </citation>
    <scope>NUCLEOTIDE SEQUENCE [LARGE SCALE GENOMIC DNA]</scope>
    <source>
        <strain evidence="2">K</strain>
    </source>
</reference>
<keyword evidence="1" id="KW-0812">Transmembrane</keyword>
<organism evidence="2 3">
    <name type="scientific">Tritrichomonas foetus</name>
    <dbReference type="NCBI Taxonomy" id="1144522"/>
    <lineage>
        <taxon>Eukaryota</taxon>
        <taxon>Metamonada</taxon>
        <taxon>Parabasalia</taxon>
        <taxon>Tritrichomonadida</taxon>
        <taxon>Tritrichomonadidae</taxon>
        <taxon>Tritrichomonas</taxon>
    </lineage>
</organism>
<evidence type="ECO:0000256" key="1">
    <source>
        <dbReference type="SAM" id="Phobius"/>
    </source>
</evidence>
<keyword evidence="3" id="KW-1185">Reference proteome</keyword>
<feature type="transmembrane region" description="Helical" evidence="1">
    <location>
        <begin position="15"/>
        <end position="36"/>
    </location>
</feature>
<dbReference type="RefSeq" id="XP_068360998.1">
    <property type="nucleotide sequence ID" value="XM_068503385.1"/>
</dbReference>
<accession>A0A1J4KE07</accession>
<keyword evidence="1" id="KW-0472">Membrane</keyword>
<keyword evidence="1" id="KW-1133">Transmembrane helix</keyword>
<dbReference type="SUPFAM" id="SSF109993">
    <property type="entry name" value="VPS9 domain"/>
    <property type="match status" value="1"/>
</dbReference>
<dbReference type="InterPro" id="IPR037191">
    <property type="entry name" value="VPS9_dom_sf"/>
</dbReference>
<dbReference type="Proteomes" id="UP000179807">
    <property type="component" value="Unassembled WGS sequence"/>
</dbReference>
<protein>
    <recommendedName>
        <fullName evidence="4">VPS9 domain-containing protein</fullName>
    </recommendedName>
</protein>
<sequence>MTIGELSHHDWPLKIVIDSLVHFMFLINPFKIARLFSLVITKIGDIFINKEIDFDQLFGLLVVSIICCGISDILSPLKYACEFSEFSNDSTIDYAMSHMEGLCEYFAKLDFIAIKKKSKKFEIEFLEEYESGDPLGIL</sequence>
<evidence type="ECO:0000313" key="2">
    <source>
        <dbReference type="EMBL" id="OHT07862.1"/>
    </source>
</evidence>
<comment type="caution">
    <text evidence="2">The sequence shown here is derived from an EMBL/GenBank/DDBJ whole genome shotgun (WGS) entry which is preliminary data.</text>
</comment>